<evidence type="ECO:0000259" key="1">
    <source>
        <dbReference type="PROSITE" id="PS51462"/>
    </source>
</evidence>
<dbReference type="Gene3D" id="3.90.79.10">
    <property type="entry name" value="Nucleoside Triphosphate Pyrophosphohydrolase"/>
    <property type="match status" value="1"/>
</dbReference>
<comment type="caution">
    <text evidence="2">The sequence shown here is derived from an EMBL/GenBank/DDBJ whole genome shotgun (WGS) entry which is preliminary data.</text>
</comment>
<proteinExistence type="predicted"/>
<accession>A0A1R0L072</accession>
<organism evidence="2 3">
    <name type="scientific">Amycolatopsis coloradensis</name>
    <dbReference type="NCBI Taxonomy" id="76021"/>
    <lineage>
        <taxon>Bacteria</taxon>
        <taxon>Bacillati</taxon>
        <taxon>Actinomycetota</taxon>
        <taxon>Actinomycetes</taxon>
        <taxon>Pseudonocardiales</taxon>
        <taxon>Pseudonocardiaceae</taxon>
        <taxon>Amycolatopsis</taxon>
    </lineage>
</organism>
<evidence type="ECO:0000313" key="3">
    <source>
        <dbReference type="Proteomes" id="UP000187486"/>
    </source>
</evidence>
<dbReference type="PANTHER" id="PTHR43736:SF4">
    <property type="entry name" value="SLR1690 PROTEIN"/>
    <property type="match status" value="1"/>
</dbReference>
<dbReference type="InterPro" id="IPR036390">
    <property type="entry name" value="WH_DNA-bd_sf"/>
</dbReference>
<dbReference type="InterPro" id="IPR054105">
    <property type="entry name" value="WHD_NrtR"/>
</dbReference>
<sequence length="235" mass="25858">MNEGWQIPTIAVAVDLVVLTVRSEMLQVLLVERGVEPYQGRLALPGGFLSSEHEDIDSAASRELSEETGLDAGRLHLEQLGAYGAPDRDPRQRVLTVAYLAIVPNLPEPIAGGDARSAQWTPVTKLGRRRNALAFDHSRILADGVERARHRMEYTTLATAFCPAHFTIADLRRVYEIVWGETLDPRNFHRKVKGVADFLVPTGEMTSKHGGRPAALFRRGTAEILHPAILRGGAN</sequence>
<dbReference type="InterPro" id="IPR015797">
    <property type="entry name" value="NUDIX_hydrolase-like_dom_sf"/>
</dbReference>
<dbReference type="EMBL" id="MQUQ01000003">
    <property type="protein sequence ID" value="OLZ55198.1"/>
    <property type="molecule type" value="Genomic_DNA"/>
</dbReference>
<evidence type="ECO:0000313" key="2">
    <source>
        <dbReference type="EMBL" id="OLZ55198.1"/>
    </source>
</evidence>
<dbReference type="RefSeq" id="WP_076155790.1">
    <property type="nucleotide sequence ID" value="NZ_JBEZVB010000010.1"/>
</dbReference>
<dbReference type="Gene3D" id="1.10.10.10">
    <property type="entry name" value="Winged helix-like DNA-binding domain superfamily/Winged helix DNA-binding domain"/>
    <property type="match status" value="1"/>
</dbReference>
<reference evidence="2 3" key="1">
    <citation type="submission" date="2016-01" db="EMBL/GenBank/DDBJ databases">
        <title>Amycolatopsis coloradensis genome sequencing and assembly.</title>
        <authorList>
            <person name="Mayilraj S."/>
        </authorList>
    </citation>
    <scope>NUCLEOTIDE SEQUENCE [LARGE SCALE GENOMIC DNA]</scope>
    <source>
        <strain evidence="2 3">DSM 44225</strain>
    </source>
</reference>
<dbReference type="InterPro" id="IPR000086">
    <property type="entry name" value="NUDIX_hydrolase_dom"/>
</dbReference>
<gene>
    <name evidence="2" type="ORF">BS329_04020</name>
</gene>
<dbReference type="Proteomes" id="UP000187486">
    <property type="component" value="Unassembled WGS sequence"/>
</dbReference>
<keyword evidence="3" id="KW-1185">Reference proteome</keyword>
<dbReference type="Pfam" id="PF21906">
    <property type="entry name" value="WHD_NrtR"/>
    <property type="match status" value="1"/>
</dbReference>
<dbReference type="AlphaFoldDB" id="A0A1R0L072"/>
<dbReference type="CDD" id="cd18873">
    <property type="entry name" value="NUDIX_NadM_like"/>
    <property type="match status" value="1"/>
</dbReference>
<dbReference type="OrthoDB" id="9786141at2"/>
<feature type="domain" description="Nudix hydrolase" evidence="1">
    <location>
        <begin position="8"/>
        <end position="147"/>
    </location>
</feature>
<name>A0A1R0L072_9PSEU</name>
<protein>
    <submittedName>
        <fullName evidence="2">NUDIX hydrolase</fullName>
    </submittedName>
</protein>
<dbReference type="SUPFAM" id="SSF46785">
    <property type="entry name" value="Winged helix' DNA-binding domain"/>
    <property type="match status" value="1"/>
</dbReference>
<dbReference type="PANTHER" id="PTHR43736">
    <property type="entry name" value="ADP-RIBOSE PYROPHOSPHATASE"/>
    <property type="match status" value="1"/>
</dbReference>
<dbReference type="InterPro" id="IPR036388">
    <property type="entry name" value="WH-like_DNA-bd_sf"/>
</dbReference>
<keyword evidence="2" id="KW-0378">Hydrolase</keyword>
<dbReference type="SUPFAM" id="SSF55811">
    <property type="entry name" value="Nudix"/>
    <property type="match status" value="1"/>
</dbReference>
<dbReference type="PROSITE" id="PS51462">
    <property type="entry name" value="NUDIX"/>
    <property type="match status" value="1"/>
</dbReference>
<dbReference type="Pfam" id="PF00293">
    <property type="entry name" value="NUDIX"/>
    <property type="match status" value="1"/>
</dbReference>
<dbReference type="STRING" id="76021.BS329_04020"/>
<dbReference type="GO" id="GO:0016787">
    <property type="term" value="F:hydrolase activity"/>
    <property type="evidence" value="ECO:0007669"/>
    <property type="project" value="UniProtKB-KW"/>
</dbReference>